<dbReference type="RefSeq" id="WP_154376617.1">
    <property type="nucleotide sequence ID" value="NZ_WKJK01000005.1"/>
</dbReference>
<protein>
    <submittedName>
        <fullName evidence="2">Uncharacterized protein</fullName>
    </submittedName>
</protein>
<comment type="caution">
    <text evidence="2">The sequence shown here is derived from an EMBL/GenBank/DDBJ whole genome shotgun (WGS) entry which is preliminary data.</text>
</comment>
<feature type="transmembrane region" description="Helical" evidence="1">
    <location>
        <begin position="85"/>
        <end position="107"/>
    </location>
</feature>
<evidence type="ECO:0000313" key="2">
    <source>
        <dbReference type="EMBL" id="MRW90812.1"/>
    </source>
</evidence>
<dbReference type="Proteomes" id="UP000433309">
    <property type="component" value="Unassembled WGS sequence"/>
</dbReference>
<dbReference type="EMBL" id="WKJK01000005">
    <property type="protein sequence ID" value="MRW90812.1"/>
    <property type="molecule type" value="Genomic_DNA"/>
</dbReference>
<name>A0A6I2KZ55_9BURK</name>
<reference evidence="2 3" key="1">
    <citation type="submission" date="2019-11" db="EMBL/GenBank/DDBJ databases">
        <title>Novel species isolated from a subtropical stream in China.</title>
        <authorList>
            <person name="Lu H."/>
        </authorList>
    </citation>
    <scope>NUCLEOTIDE SEQUENCE [LARGE SCALE GENOMIC DNA]</scope>
    <source>
        <strain evidence="2 3">FT80W</strain>
    </source>
</reference>
<keyword evidence="1" id="KW-0472">Membrane</keyword>
<evidence type="ECO:0000313" key="3">
    <source>
        <dbReference type="Proteomes" id="UP000433309"/>
    </source>
</evidence>
<organism evidence="2 3">
    <name type="scientific">Duganella guangzhouensis</name>
    <dbReference type="NCBI Taxonomy" id="2666084"/>
    <lineage>
        <taxon>Bacteria</taxon>
        <taxon>Pseudomonadati</taxon>
        <taxon>Pseudomonadota</taxon>
        <taxon>Betaproteobacteria</taxon>
        <taxon>Burkholderiales</taxon>
        <taxon>Oxalobacteraceae</taxon>
        <taxon>Telluria group</taxon>
        <taxon>Duganella</taxon>
    </lineage>
</organism>
<keyword evidence="3" id="KW-1185">Reference proteome</keyword>
<keyword evidence="1" id="KW-0812">Transmembrane</keyword>
<feature type="transmembrane region" description="Helical" evidence="1">
    <location>
        <begin position="29"/>
        <end position="46"/>
    </location>
</feature>
<keyword evidence="1" id="KW-1133">Transmembrane helix</keyword>
<sequence>MKVATKAVLLSALIFPGLGHLVLRPRRAGRGLVFLLPAAVAVLYLLRSVMQISDQLMNELNNGTLAFDPTAIIARTDAVSAADPLLNWISVVLFVCWIGAVVDVLWLSRRVQP</sequence>
<evidence type="ECO:0000256" key="1">
    <source>
        <dbReference type="SAM" id="Phobius"/>
    </source>
</evidence>
<accession>A0A6I2KZ55</accession>
<gene>
    <name evidence="2" type="ORF">GJ699_12505</name>
</gene>
<dbReference type="AlphaFoldDB" id="A0A6I2KZ55"/>
<proteinExistence type="predicted"/>